<accession>R4YT35</accession>
<proteinExistence type="predicted"/>
<evidence type="ECO:0000313" key="1">
    <source>
        <dbReference type="EMBL" id="CCK76663.1"/>
    </source>
</evidence>
<organism evidence="1 2">
    <name type="scientific">Oleispira antarctica RB-8</name>
    <dbReference type="NCBI Taxonomy" id="698738"/>
    <lineage>
        <taxon>Bacteria</taxon>
        <taxon>Pseudomonadati</taxon>
        <taxon>Pseudomonadota</taxon>
        <taxon>Gammaproteobacteria</taxon>
        <taxon>Oceanospirillales</taxon>
        <taxon>Oceanospirillaceae</taxon>
        <taxon>Oleispira</taxon>
    </lineage>
</organism>
<dbReference type="PATRIC" id="fig|698738.3.peg.2574"/>
<name>R4YT35_OLEAN</name>
<evidence type="ECO:0000313" key="2">
    <source>
        <dbReference type="Proteomes" id="UP000032749"/>
    </source>
</evidence>
<dbReference type="EMBL" id="FO203512">
    <property type="protein sequence ID" value="CCK76663.1"/>
    <property type="molecule type" value="Genomic_DNA"/>
</dbReference>
<reference evidence="1 2" key="1">
    <citation type="journal article" date="2013" name="Nat. Commun.">
        <title>Genome sequence and functional genomic analysis of the oil-degrading bacterium Oleispira antarctica.</title>
        <authorList>
            <person name="Kube M."/>
            <person name="Chernikova T.N."/>
            <person name="Al-Ramahi Y."/>
            <person name="Beloqui A."/>
            <person name="Lopez-Cortez N."/>
            <person name="Guazzaroni M.E."/>
            <person name="Heipieper H.J."/>
            <person name="Klages S."/>
            <person name="Kotsyurbenko O.R."/>
            <person name="Langer I."/>
            <person name="Nechitaylo T.Y."/>
            <person name="Lunsdorf H."/>
            <person name="Fernandez M."/>
            <person name="Juarez S."/>
            <person name="Ciordia S."/>
            <person name="Singer A."/>
            <person name="Kagan O."/>
            <person name="Egorova O."/>
            <person name="Petit P.A."/>
            <person name="Stogios P."/>
            <person name="Kim Y."/>
            <person name="Tchigvintsev A."/>
            <person name="Flick R."/>
            <person name="Denaro R."/>
            <person name="Genovese M."/>
            <person name="Albar J.P."/>
            <person name="Reva O.N."/>
            <person name="Martinez-Gomariz M."/>
            <person name="Tran H."/>
            <person name="Ferrer M."/>
            <person name="Savchenko A."/>
            <person name="Yakunin A.F."/>
            <person name="Yakimov M.M."/>
            <person name="Golyshina O.V."/>
            <person name="Reinhardt R."/>
            <person name="Golyshin P.N."/>
        </authorList>
    </citation>
    <scope>NUCLEOTIDE SEQUENCE [LARGE SCALE GENOMIC DNA]</scope>
</reference>
<gene>
    <name evidence="1" type="ORF">OLEAN_C24870</name>
</gene>
<keyword evidence="2" id="KW-1185">Reference proteome</keyword>
<evidence type="ECO:0008006" key="3">
    <source>
        <dbReference type="Google" id="ProtNLM"/>
    </source>
</evidence>
<dbReference type="STRING" id="698738.OLEAN_C24870"/>
<dbReference type="AlphaFoldDB" id="R4YT35"/>
<dbReference type="Proteomes" id="UP000032749">
    <property type="component" value="Chromosome"/>
</dbReference>
<dbReference type="KEGG" id="oai:OLEAN_C24870"/>
<protein>
    <recommendedName>
        <fullName evidence="3">Restriction endonuclease</fullName>
    </recommendedName>
</protein>
<dbReference type="HOGENOM" id="CLU_1155501_0_0_6"/>
<sequence>MIKQYSMIELISPRSPEYISNNRRHRAMNIASRKKCGVDHFSRDYNKALLKWERVMQCLLSLLTTEMEDRILKYSGHYAGFDFREIDFIAQPSVDSLIFCELKLKKDFKKRLGSNASGWAQLNKSIAIAGQKYNQLGGLAICVDMSHVYGLTSSASDYDYCKYSDLVSYLLTPTNEHRTIWLSSLEISTLAIQHGLLTENDVGKMRELYQEYENPLSVLPNGDTQEINNPFLALSKLLKI</sequence>